<reference evidence="2" key="1">
    <citation type="submission" date="2015-09" db="EMBL/GenBank/DDBJ databases">
        <authorList>
            <person name="Shao Z."/>
            <person name="Wang L."/>
        </authorList>
    </citation>
    <scope>NUCLEOTIDE SEQUENCE [LARGE SCALE GENOMIC DNA]</scope>
    <source>
        <strain evidence="2">F13-1</strain>
    </source>
</reference>
<dbReference type="RefSeq" id="WP_094038147.1">
    <property type="nucleotide sequence ID" value="NZ_CP012621.1"/>
</dbReference>
<dbReference type="OrthoDB" id="4943957at2"/>
<dbReference type="Proteomes" id="UP000217763">
    <property type="component" value="Chromosome"/>
</dbReference>
<proteinExistence type="predicted"/>
<evidence type="ECO:0000313" key="2">
    <source>
        <dbReference type="Proteomes" id="UP000217763"/>
    </source>
</evidence>
<dbReference type="EMBL" id="CP012621">
    <property type="protein sequence ID" value="ATG74102.1"/>
    <property type="molecule type" value="Genomic_DNA"/>
</dbReference>
<evidence type="ECO:0000313" key="1">
    <source>
        <dbReference type="EMBL" id="ATG74102.1"/>
    </source>
</evidence>
<dbReference type="KEGG" id="zdf:AN401_09765"/>
<keyword evidence="2" id="KW-1185">Reference proteome</keyword>
<dbReference type="InterPro" id="IPR011322">
    <property type="entry name" value="N-reg_PII-like_a/b"/>
</dbReference>
<dbReference type="AlphaFoldDB" id="A0A231N377"/>
<dbReference type="SUPFAM" id="SSF54913">
    <property type="entry name" value="GlnB-like"/>
    <property type="match status" value="1"/>
</dbReference>
<dbReference type="InterPro" id="IPR015867">
    <property type="entry name" value="N-reg_PII/ATP_PRibTrfase_C"/>
</dbReference>
<dbReference type="Gene3D" id="3.30.70.120">
    <property type="match status" value="1"/>
</dbReference>
<sequence>MKFSLLVAIVPEELEQGCIDAAKEAGAGGVTIMNGRGIGTSSKKTFFGLTYEGSQSILLMVLEKNLSLHVLKAIQAELAIIPKDKEEGASKGVVLTLPLEHLGGIEAAQLEQFERFIKDDF</sequence>
<accession>A0A231N377</accession>
<name>A0A231N377_9GAMM</name>
<protein>
    <submittedName>
        <fullName evidence="1">Transcriptional regulator</fullName>
    </submittedName>
</protein>
<organism evidence="1 2">
    <name type="scientific">Zobellella denitrificans</name>
    <dbReference type="NCBI Taxonomy" id="347534"/>
    <lineage>
        <taxon>Bacteria</taxon>
        <taxon>Pseudomonadati</taxon>
        <taxon>Pseudomonadota</taxon>
        <taxon>Gammaproteobacteria</taxon>
        <taxon>Aeromonadales</taxon>
        <taxon>Aeromonadaceae</taxon>
        <taxon>Zobellella</taxon>
    </lineage>
</organism>
<gene>
    <name evidence="1" type="ORF">AN401_09765</name>
</gene>